<feature type="compositionally biased region" description="Polar residues" evidence="1">
    <location>
        <begin position="91"/>
        <end position="104"/>
    </location>
</feature>
<evidence type="ECO:0000313" key="2">
    <source>
        <dbReference type="EMBL" id="KAE8246108.1"/>
    </source>
</evidence>
<dbReference type="Proteomes" id="UP000077684">
    <property type="component" value="Unassembled WGS sequence"/>
</dbReference>
<keyword evidence="3" id="KW-1185">Reference proteome</keyword>
<reference evidence="2" key="1">
    <citation type="submission" date="2016-04" db="EMBL/GenBank/DDBJ databases">
        <authorList>
            <person name="Nguyen H.D."/>
            <person name="Samba Siva P."/>
            <person name="Cullis J."/>
            <person name="Levesque C.A."/>
            <person name="Hambleton S."/>
        </authorList>
    </citation>
    <scope>NUCLEOTIDE SEQUENCE</scope>
    <source>
        <strain evidence="2">DAOMC 236426</strain>
    </source>
</reference>
<dbReference type="EMBL" id="LWDE02000616">
    <property type="protein sequence ID" value="KAE8246108.1"/>
    <property type="molecule type" value="Genomic_DNA"/>
</dbReference>
<dbReference type="AlphaFoldDB" id="A0A8X7MS57"/>
<gene>
    <name evidence="2" type="ORF">A4X06_0g5179</name>
</gene>
<feature type="region of interest" description="Disordered" evidence="1">
    <location>
        <begin position="68"/>
        <end position="189"/>
    </location>
</feature>
<protein>
    <submittedName>
        <fullName evidence="2">Uncharacterized protein</fullName>
    </submittedName>
</protein>
<evidence type="ECO:0000313" key="3">
    <source>
        <dbReference type="Proteomes" id="UP000077684"/>
    </source>
</evidence>
<accession>A0A8X7MS57</accession>
<organism evidence="2 3">
    <name type="scientific">Tilletia controversa</name>
    <name type="common">dwarf bunt fungus</name>
    <dbReference type="NCBI Taxonomy" id="13291"/>
    <lineage>
        <taxon>Eukaryota</taxon>
        <taxon>Fungi</taxon>
        <taxon>Dikarya</taxon>
        <taxon>Basidiomycota</taxon>
        <taxon>Ustilaginomycotina</taxon>
        <taxon>Exobasidiomycetes</taxon>
        <taxon>Tilletiales</taxon>
        <taxon>Tilletiaceae</taxon>
        <taxon>Tilletia</taxon>
    </lineage>
</organism>
<sequence length="334" mass="35658">MLRGISASVEPSVALAQDKQALYEKQAEGDKLANFIIDQCEPGTLEEFLALRGTGHTAEEAIAELGLNFEDFEEPDVSEPALDTEDKQADTGRTTRARSASVPSKKSAGKKKATPQAQVEESSPRVQPTASTSKTSGIKRIRVVSSSSEGNERGVPKPRVESETAEAESVSVTRDIPAPALGRPAQPVLSKVLARPTTITRSSTPPTSALSLASAFEQLSPPSKKAINEILSRSKQIPLEAEAVGSDSILQPPAPTTGSGLGLFGPSESTFSFNQAPAQDSGPYVHLGHVGPRPNRADHRGPNTFPQLLFLFHRREVTSLRFHSFHSLRSGHVS</sequence>
<feature type="compositionally biased region" description="Polar residues" evidence="1">
    <location>
        <begin position="115"/>
        <end position="136"/>
    </location>
</feature>
<feature type="compositionally biased region" description="Basic and acidic residues" evidence="1">
    <location>
        <begin position="150"/>
        <end position="162"/>
    </location>
</feature>
<proteinExistence type="predicted"/>
<feature type="region of interest" description="Disordered" evidence="1">
    <location>
        <begin position="276"/>
        <end position="301"/>
    </location>
</feature>
<feature type="region of interest" description="Disordered" evidence="1">
    <location>
        <begin position="247"/>
        <end position="266"/>
    </location>
</feature>
<name>A0A8X7MS57_9BASI</name>
<evidence type="ECO:0000256" key="1">
    <source>
        <dbReference type="SAM" id="MobiDB-lite"/>
    </source>
</evidence>
<comment type="caution">
    <text evidence="2">The sequence shown here is derived from an EMBL/GenBank/DDBJ whole genome shotgun (WGS) entry which is preliminary data.</text>
</comment>
<reference evidence="2" key="2">
    <citation type="journal article" date="2019" name="IMA Fungus">
        <title>Genome sequencing and comparison of five Tilletia species to identify candidate genes for the detection of regulated species infecting wheat.</title>
        <authorList>
            <person name="Nguyen H.D.T."/>
            <person name="Sultana T."/>
            <person name="Kesanakurti P."/>
            <person name="Hambleton S."/>
        </authorList>
    </citation>
    <scope>NUCLEOTIDE SEQUENCE</scope>
    <source>
        <strain evidence="2">DAOMC 236426</strain>
    </source>
</reference>